<comment type="similarity">
    <text evidence="2 9">Belongs to the membrane fusion protein (MFP) (TC 8.A.1) family.</text>
</comment>
<dbReference type="RefSeq" id="WP_008887213.1">
    <property type="nucleotide sequence ID" value="NZ_FNAV01000005.1"/>
</dbReference>
<evidence type="ECO:0000313" key="14">
    <source>
        <dbReference type="EMBL" id="SDE61669.1"/>
    </source>
</evidence>
<dbReference type="Pfam" id="PF25994">
    <property type="entry name" value="HH_AprE"/>
    <property type="match status" value="1"/>
</dbReference>
<evidence type="ECO:0000259" key="13">
    <source>
        <dbReference type="Pfam" id="PF26002"/>
    </source>
</evidence>
<dbReference type="OrthoDB" id="9810980at2"/>
<keyword evidence="7" id="KW-1133">Transmembrane helix</keyword>
<evidence type="ECO:0000256" key="3">
    <source>
        <dbReference type="ARBA" id="ARBA00022448"/>
    </source>
</evidence>
<feature type="coiled-coil region" evidence="10">
    <location>
        <begin position="151"/>
        <end position="192"/>
    </location>
</feature>
<reference evidence="15" key="1">
    <citation type="submission" date="2016-10" db="EMBL/GenBank/DDBJ databases">
        <authorList>
            <person name="Varghese N."/>
            <person name="Submissions S."/>
        </authorList>
    </citation>
    <scope>NUCLEOTIDE SEQUENCE [LARGE SCALE GENOMIC DNA]</scope>
    <source>
        <strain evidence="15">DSM 10146</strain>
    </source>
</reference>
<dbReference type="Pfam" id="PF00364">
    <property type="entry name" value="Biotin_lipoyl"/>
    <property type="match status" value="1"/>
</dbReference>
<protein>
    <recommendedName>
        <fullName evidence="9">Membrane fusion protein (MFP) family protein</fullName>
    </recommendedName>
</protein>
<keyword evidence="10" id="KW-0175">Coiled coil</keyword>
<dbReference type="InterPro" id="IPR011053">
    <property type="entry name" value="Single_hybrid_motif"/>
</dbReference>
<keyword evidence="4 9" id="KW-1003">Cell membrane</keyword>
<dbReference type="GO" id="GO:0005886">
    <property type="term" value="C:plasma membrane"/>
    <property type="evidence" value="ECO:0007669"/>
    <property type="project" value="UniProtKB-SubCell"/>
</dbReference>
<dbReference type="NCBIfam" id="TIGR01843">
    <property type="entry name" value="type_I_hlyD"/>
    <property type="match status" value="1"/>
</dbReference>
<dbReference type="AlphaFoldDB" id="A0A1G7EDC7"/>
<feature type="domain" description="AprE-like beta-barrel" evidence="13">
    <location>
        <begin position="322"/>
        <end position="412"/>
    </location>
</feature>
<dbReference type="InterPro" id="IPR010129">
    <property type="entry name" value="T1SS_HlyD"/>
</dbReference>
<evidence type="ECO:0000256" key="8">
    <source>
        <dbReference type="ARBA" id="ARBA00023136"/>
    </source>
</evidence>
<keyword evidence="3 9" id="KW-0813">Transport</keyword>
<keyword evidence="8" id="KW-0472">Membrane</keyword>
<dbReference type="PANTHER" id="PTHR30386:SF17">
    <property type="entry name" value="ALKALINE PROTEASE SECRETION PROTEIN APRE"/>
    <property type="match status" value="1"/>
</dbReference>
<dbReference type="PANTHER" id="PTHR30386">
    <property type="entry name" value="MEMBRANE FUSION SUBUNIT OF EMRAB-TOLC MULTIDRUG EFFLUX PUMP"/>
    <property type="match status" value="1"/>
</dbReference>
<dbReference type="Proteomes" id="UP000198994">
    <property type="component" value="Unassembled WGS sequence"/>
</dbReference>
<proteinExistence type="inferred from homology"/>
<evidence type="ECO:0000256" key="2">
    <source>
        <dbReference type="ARBA" id="ARBA00009477"/>
    </source>
</evidence>
<evidence type="ECO:0000256" key="4">
    <source>
        <dbReference type="ARBA" id="ARBA00022475"/>
    </source>
</evidence>
<evidence type="ECO:0000256" key="9">
    <source>
        <dbReference type="RuleBase" id="RU365093"/>
    </source>
</evidence>
<dbReference type="PRINTS" id="PR01490">
    <property type="entry name" value="RTXTOXIND"/>
</dbReference>
<evidence type="ECO:0000256" key="6">
    <source>
        <dbReference type="ARBA" id="ARBA00022692"/>
    </source>
</evidence>
<dbReference type="InterPro" id="IPR000089">
    <property type="entry name" value="Biotin_lipoyl"/>
</dbReference>
<dbReference type="SUPFAM" id="SSF51230">
    <property type="entry name" value="Single hybrid motif"/>
    <property type="match status" value="1"/>
</dbReference>
<evidence type="ECO:0000259" key="12">
    <source>
        <dbReference type="Pfam" id="PF25994"/>
    </source>
</evidence>
<feature type="domain" description="AprE-like long alpha-helical hairpin" evidence="12">
    <location>
        <begin position="90"/>
        <end position="278"/>
    </location>
</feature>
<dbReference type="EMBL" id="FNAV01000005">
    <property type="protein sequence ID" value="SDE61669.1"/>
    <property type="molecule type" value="Genomic_DNA"/>
</dbReference>
<sequence>MSEPRKDFPLRGPMMLGLFALLLLVVGFGTWAATTEISGAIVAGGQIQVDQNRQVVQHPDGGVVSEILVEEGDVVETGDVLIRLDPTLKRSELKIVDDQYADLLARRARLEAERDGKDEIVFADELLEMAEKNDQVEEMMSGQRNLFFARRDSVAREIEQLNKRSDQIANQIEGIEAQVSALSDQFDLIQRELADQQSLLDRGLAQASRVLALQREAARLAGERGELVASKAQAEGQITEIEIEVLKLDTTRREEAITTLRDMQFRSRELAEQRLALGEQLKRMEITAPVGGIVYGLTVFAPRAVIRSAEPVLYLVPQDRPLVISVQIEPIHIDQVHLDQDVTLRFASLDQRMTPELFGRVTRVSADAFVDENTSVSYYRAEVVMDDSEIAKLPEGTQLIPGMPVEAFLRTGERTALAYLLKPFTDYFARAFRET</sequence>
<dbReference type="InterPro" id="IPR050739">
    <property type="entry name" value="MFP"/>
</dbReference>
<evidence type="ECO:0000256" key="10">
    <source>
        <dbReference type="SAM" id="Coils"/>
    </source>
</evidence>
<evidence type="ECO:0000256" key="1">
    <source>
        <dbReference type="ARBA" id="ARBA00004377"/>
    </source>
</evidence>
<gene>
    <name evidence="14" type="ORF">SAMN04488105_105290</name>
</gene>
<evidence type="ECO:0000259" key="11">
    <source>
        <dbReference type="Pfam" id="PF00364"/>
    </source>
</evidence>
<keyword evidence="6" id="KW-0812">Transmembrane</keyword>
<dbReference type="InterPro" id="IPR058781">
    <property type="entry name" value="HH_AprE-like"/>
</dbReference>
<organism evidence="14 15">
    <name type="scientific">Salipiger thiooxidans</name>
    <dbReference type="NCBI Taxonomy" id="282683"/>
    <lineage>
        <taxon>Bacteria</taxon>
        <taxon>Pseudomonadati</taxon>
        <taxon>Pseudomonadota</taxon>
        <taxon>Alphaproteobacteria</taxon>
        <taxon>Rhodobacterales</taxon>
        <taxon>Roseobacteraceae</taxon>
        <taxon>Salipiger</taxon>
    </lineage>
</organism>
<feature type="domain" description="Lipoyl-binding" evidence="11">
    <location>
        <begin position="48"/>
        <end position="84"/>
    </location>
</feature>
<dbReference type="GO" id="GO:0015031">
    <property type="term" value="P:protein transport"/>
    <property type="evidence" value="ECO:0007669"/>
    <property type="project" value="InterPro"/>
</dbReference>
<evidence type="ECO:0000313" key="15">
    <source>
        <dbReference type="Proteomes" id="UP000198994"/>
    </source>
</evidence>
<keyword evidence="5 9" id="KW-0997">Cell inner membrane</keyword>
<keyword evidence="15" id="KW-1185">Reference proteome</keyword>
<evidence type="ECO:0000256" key="7">
    <source>
        <dbReference type="ARBA" id="ARBA00022989"/>
    </source>
</evidence>
<comment type="subcellular location">
    <subcellularLocation>
        <location evidence="1 9">Cell inner membrane</location>
        <topology evidence="1 9">Single-pass membrane protein</topology>
    </subcellularLocation>
</comment>
<dbReference type="Gene3D" id="2.40.50.100">
    <property type="match status" value="1"/>
</dbReference>
<dbReference type="InterPro" id="IPR058982">
    <property type="entry name" value="Beta-barrel_AprE"/>
</dbReference>
<dbReference type="STRING" id="282683.SAMN04488105_105290"/>
<accession>A0A1G7EDC7</accession>
<evidence type="ECO:0000256" key="5">
    <source>
        <dbReference type="ARBA" id="ARBA00022519"/>
    </source>
</evidence>
<dbReference type="Pfam" id="PF26002">
    <property type="entry name" value="Beta-barrel_AprE"/>
    <property type="match status" value="1"/>
</dbReference>
<name>A0A1G7EDC7_9RHOB</name>
<dbReference type="Gene3D" id="2.40.30.170">
    <property type="match status" value="1"/>
</dbReference>